<protein>
    <submittedName>
        <fullName evidence="2">Sporulation related domain-containing protein</fullName>
    </submittedName>
</protein>
<dbReference type="GO" id="GO:0006508">
    <property type="term" value="P:proteolysis"/>
    <property type="evidence" value="ECO:0007669"/>
    <property type="project" value="InterPro"/>
</dbReference>
<dbReference type="SUPFAM" id="SSF110997">
    <property type="entry name" value="Sporulation related repeat"/>
    <property type="match status" value="1"/>
</dbReference>
<organism evidence="2 3">
    <name type="scientific">Maridesulfovibrio ferrireducens</name>
    <dbReference type="NCBI Taxonomy" id="246191"/>
    <lineage>
        <taxon>Bacteria</taxon>
        <taxon>Pseudomonadati</taxon>
        <taxon>Thermodesulfobacteriota</taxon>
        <taxon>Desulfovibrionia</taxon>
        <taxon>Desulfovibrionales</taxon>
        <taxon>Desulfovibrionaceae</taxon>
        <taxon>Maridesulfovibrio</taxon>
    </lineage>
</organism>
<dbReference type="PROSITE" id="PS51257">
    <property type="entry name" value="PROKAR_LIPOPROTEIN"/>
    <property type="match status" value="1"/>
</dbReference>
<dbReference type="SUPFAM" id="SSF52129">
    <property type="entry name" value="Caspase-like"/>
    <property type="match status" value="1"/>
</dbReference>
<dbReference type="PROSITE" id="PS51724">
    <property type="entry name" value="SPOR"/>
    <property type="match status" value="1"/>
</dbReference>
<dbReference type="InterPro" id="IPR001769">
    <property type="entry name" value="Gingipain"/>
</dbReference>
<evidence type="ECO:0000313" key="2">
    <source>
        <dbReference type="EMBL" id="SDK55412.1"/>
    </source>
</evidence>
<dbReference type="InterPro" id="IPR029030">
    <property type="entry name" value="Caspase-like_dom_sf"/>
</dbReference>
<dbReference type="RefSeq" id="WP_244512188.1">
    <property type="nucleotide sequence ID" value="NZ_FNGA01000001.1"/>
</dbReference>
<dbReference type="GO" id="GO:0042834">
    <property type="term" value="F:peptidoglycan binding"/>
    <property type="evidence" value="ECO:0007669"/>
    <property type="project" value="InterPro"/>
</dbReference>
<evidence type="ECO:0000313" key="3">
    <source>
        <dbReference type="Proteomes" id="UP000199053"/>
    </source>
</evidence>
<dbReference type="EMBL" id="FNGA01000001">
    <property type="protein sequence ID" value="SDK55412.1"/>
    <property type="molecule type" value="Genomic_DNA"/>
</dbReference>
<reference evidence="3" key="1">
    <citation type="submission" date="2016-10" db="EMBL/GenBank/DDBJ databases">
        <authorList>
            <person name="Varghese N."/>
            <person name="Submissions S."/>
        </authorList>
    </citation>
    <scope>NUCLEOTIDE SEQUENCE [LARGE SCALE GENOMIC DNA]</scope>
    <source>
        <strain evidence="3">DSM 16995</strain>
    </source>
</reference>
<dbReference type="STRING" id="246191.SAMN05660337_0802"/>
<accession>A0A1G9CUR9</accession>
<dbReference type="Pfam" id="PF05036">
    <property type="entry name" value="SPOR"/>
    <property type="match status" value="1"/>
</dbReference>
<dbReference type="InterPro" id="IPR007730">
    <property type="entry name" value="SPOR-like_dom"/>
</dbReference>
<dbReference type="Pfam" id="PF01364">
    <property type="entry name" value="Peptidase_C25"/>
    <property type="match status" value="1"/>
</dbReference>
<keyword evidence="3" id="KW-1185">Reference proteome</keyword>
<dbReference type="Gene3D" id="3.30.70.1070">
    <property type="entry name" value="Sporulation related repeat"/>
    <property type="match status" value="1"/>
</dbReference>
<dbReference type="AlphaFoldDB" id="A0A1G9CUR9"/>
<name>A0A1G9CUR9_9BACT</name>
<sequence>MLISKIKWITLPLVFILLAVLMCGCKLRSFSRNVQTAPVVPVKVSTADLTEKDKCIIVYTDEFKQAALLFSYLHREYEGVDSILLNAGTVNGTAESSRAVVADIQNEITELNKNGSIMSVLILGNKFVIPVSEFQTGNGTSVYSSDYGYGGLADSPENVVPVGRIPARNAAEAVIVAQKYERWYVDRAFRPAWPVSFIGGEGFSENYLSDPELLFFSLQEEGMAGPEAIRYLGGAGGCQPERLSQSLAEDDASVQWLAIESVADGFKIGNGTLPTSAILSLDYKPGLPIVLNPSCEPARINSASITPAEAIVLSRGAGLAVMTGCGDSGKITAELDDGRISRVDFDGTSRILIEFHKAYFSGKYRIAEALSEARAQFVQNRRRGENLGPIYDLIFYGDPVMSLPLPVRTESPAYTGLKLLTKPESPKGVAVFSANSTISFAMEEGGIYPGVQLKVVDRKTGKTVSSMKVQEDDIFNFLSDSEGSYLIYSRPLDGPLAWQFFDIRVKNISSAKLKKTVTPNKFSKISPIVKAGLEPVRYSVQVSSNRRESSALKVRRNLTKRGYSAYVVTVPSSNKRPWYCVRFGEFDSWAAAVEASAEYEKKEQADVKIVRCRMGS</sequence>
<dbReference type="Proteomes" id="UP000199053">
    <property type="component" value="Unassembled WGS sequence"/>
</dbReference>
<evidence type="ECO:0000259" key="1">
    <source>
        <dbReference type="PROSITE" id="PS51724"/>
    </source>
</evidence>
<feature type="domain" description="SPOR" evidence="1">
    <location>
        <begin position="532"/>
        <end position="612"/>
    </location>
</feature>
<proteinExistence type="predicted"/>
<dbReference type="InterPro" id="IPR036680">
    <property type="entry name" value="SPOR-like_sf"/>
</dbReference>
<dbReference type="GO" id="GO:0008234">
    <property type="term" value="F:cysteine-type peptidase activity"/>
    <property type="evidence" value="ECO:0007669"/>
    <property type="project" value="InterPro"/>
</dbReference>
<gene>
    <name evidence="2" type="ORF">SAMN05660337_0802</name>
</gene>